<dbReference type="RefSeq" id="WP_003115024.1">
    <property type="nucleotide sequence ID" value="NZ_AP014839.1"/>
</dbReference>
<dbReference type="EMBL" id="NFFZ01000002">
    <property type="protein sequence ID" value="OTI64819.1"/>
    <property type="molecule type" value="Genomic_DNA"/>
</dbReference>
<dbReference type="SMR" id="A0A072ZSJ0"/>
<dbReference type="OMA" id="LLMHGWE"/>
<evidence type="ECO:0000259" key="1">
    <source>
        <dbReference type="Pfam" id="PF12697"/>
    </source>
</evidence>
<reference evidence="3" key="1">
    <citation type="submission" date="2017-05" db="EMBL/GenBank/DDBJ databases">
        <authorList>
            <person name="Giani T."/>
            <person name="Arena F."/>
            <person name="Pollini S."/>
            <person name="Di Pilato V."/>
            <person name="D'Andrea M.M."/>
            <person name="Henrici De Angelis L."/>
            <person name="Bassetti M."/>
            <person name="Rossolini G.M."/>
        </authorList>
    </citation>
    <scope>NUCLEOTIDE SEQUENCE [LARGE SCALE GENOMIC DNA]</scope>
    <source>
        <strain evidence="3">S567_C10_BS</strain>
    </source>
</reference>
<organism evidence="2 3">
    <name type="scientific">Pseudomonas aeruginosa</name>
    <dbReference type="NCBI Taxonomy" id="287"/>
    <lineage>
        <taxon>Bacteria</taxon>
        <taxon>Pseudomonadati</taxon>
        <taxon>Pseudomonadota</taxon>
        <taxon>Gammaproteobacteria</taxon>
        <taxon>Pseudomonadales</taxon>
        <taxon>Pseudomonadaceae</taxon>
        <taxon>Pseudomonas</taxon>
    </lineage>
</organism>
<proteinExistence type="predicted"/>
<dbReference type="PANTHER" id="PTHR43194">
    <property type="entry name" value="HYDROLASE ALPHA/BETA FOLD FAMILY"/>
    <property type="match status" value="1"/>
</dbReference>
<evidence type="ECO:0000313" key="3">
    <source>
        <dbReference type="Proteomes" id="UP000194857"/>
    </source>
</evidence>
<accession>A0A072ZSJ0</accession>
<dbReference type="InterPro" id="IPR029058">
    <property type="entry name" value="AB_hydrolase_fold"/>
</dbReference>
<dbReference type="AlphaFoldDB" id="A0A072ZSJ0"/>
<keyword evidence="2" id="KW-0378">Hydrolase</keyword>
<sequence>MSSLTWIRGFNGTIGRIAPRWTAERMRRTFMVPGEWPPKDWELPLLASSERVTLRFGLSVLRWGEGPAVLLLHGWAGRPTQFAHLIEQLVGAGYSVYALDAPAHGRSPGREANVVLFAHALLEAAGELPPLRAVVGHSLGGAAALLAAQMGLRSEALVTVSAPSRILEQLRLFARFVGLPALARSHFIRLVERQAGISAACLDVARYRLEMPGLVVHADDDTRVAVENAERIHAAWPASRLLRLPGGGHHRLLGERRLSESLLALLEERPAMRACRRVEKTASAS</sequence>
<name>A0A072ZSJ0_PSEAI</name>
<comment type="caution">
    <text evidence="2">The sequence shown here is derived from an EMBL/GenBank/DDBJ whole genome shotgun (WGS) entry which is preliminary data.</text>
</comment>
<accession>A0A1S1C933</accession>
<dbReference type="InterPro" id="IPR050228">
    <property type="entry name" value="Carboxylesterase_BioH"/>
</dbReference>
<gene>
    <name evidence="2" type="ORF">CAZ10_03330</name>
</gene>
<feature type="domain" description="AB hydrolase-1" evidence="1">
    <location>
        <begin position="69"/>
        <end position="252"/>
    </location>
</feature>
<dbReference type="SUPFAM" id="SSF53474">
    <property type="entry name" value="alpha/beta-Hydrolases"/>
    <property type="match status" value="1"/>
</dbReference>
<dbReference type="Proteomes" id="UP000194857">
    <property type="component" value="Unassembled WGS sequence"/>
</dbReference>
<protein>
    <submittedName>
        <fullName evidence="2">Alpha/beta hydrolase</fullName>
    </submittedName>
</protein>
<evidence type="ECO:0000313" key="2">
    <source>
        <dbReference type="EMBL" id="OTI64819.1"/>
    </source>
</evidence>
<dbReference type="Gene3D" id="3.40.50.1820">
    <property type="entry name" value="alpha/beta hydrolase"/>
    <property type="match status" value="1"/>
</dbReference>
<dbReference type="eggNOG" id="COG1073">
    <property type="taxonomic scope" value="Bacteria"/>
</dbReference>
<dbReference type="GO" id="GO:0016787">
    <property type="term" value="F:hydrolase activity"/>
    <property type="evidence" value="ECO:0007669"/>
    <property type="project" value="UniProtKB-KW"/>
</dbReference>
<dbReference type="Pfam" id="PF12697">
    <property type="entry name" value="Abhydrolase_6"/>
    <property type="match status" value="1"/>
</dbReference>
<dbReference type="PANTHER" id="PTHR43194:SF2">
    <property type="entry name" value="PEROXISOMAL MEMBRANE PROTEIN LPX1"/>
    <property type="match status" value="1"/>
</dbReference>
<dbReference type="InterPro" id="IPR000073">
    <property type="entry name" value="AB_hydrolase_1"/>
</dbReference>